<dbReference type="InterPro" id="IPR027417">
    <property type="entry name" value="P-loop_NTPase"/>
</dbReference>
<accession>A0A4Q0XNL6</accession>
<evidence type="ECO:0000313" key="5">
    <source>
        <dbReference type="EMBL" id="RXJ54571.1"/>
    </source>
</evidence>
<comment type="similarity">
    <text evidence="1">Belongs to the GSP E family.</text>
</comment>
<dbReference type="Gene3D" id="3.30.450.90">
    <property type="match status" value="1"/>
</dbReference>
<dbReference type="GO" id="GO:0005524">
    <property type="term" value="F:ATP binding"/>
    <property type="evidence" value="ECO:0007669"/>
    <property type="project" value="UniProtKB-KW"/>
</dbReference>
<dbReference type="InterPro" id="IPR001482">
    <property type="entry name" value="T2SS/T4SS_dom"/>
</dbReference>
<evidence type="ECO:0000313" key="6">
    <source>
        <dbReference type="Proteomes" id="UP000290657"/>
    </source>
</evidence>
<dbReference type="EMBL" id="PDKN01000009">
    <property type="protein sequence ID" value="RXJ54571.1"/>
    <property type="molecule type" value="Genomic_DNA"/>
</dbReference>
<dbReference type="PROSITE" id="PS00662">
    <property type="entry name" value="T2SP_E"/>
    <property type="match status" value="1"/>
</dbReference>
<evidence type="ECO:0000256" key="1">
    <source>
        <dbReference type="ARBA" id="ARBA00006611"/>
    </source>
</evidence>
<dbReference type="Pfam" id="PF00437">
    <property type="entry name" value="T2SSE"/>
    <property type="match status" value="1"/>
</dbReference>
<reference evidence="5 6" key="1">
    <citation type="submission" date="2017-10" db="EMBL/GenBank/DDBJ databases">
        <title>Genomics of the genus Arcobacter.</title>
        <authorList>
            <person name="Perez-Cataluna A."/>
            <person name="Figueras M.J."/>
        </authorList>
    </citation>
    <scope>NUCLEOTIDE SEQUENCE [LARGE SCALE GENOMIC DNA]</scope>
    <source>
        <strain evidence="5 6">CECT 8987</strain>
    </source>
</reference>
<keyword evidence="6" id="KW-1185">Reference proteome</keyword>
<evidence type="ECO:0000256" key="3">
    <source>
        <dbReference type="ARBA" id="ARBA00022840"/>
    </source>
</evidence>
<organism evidence="5 6">
    <name type="scientific">Candidatus Marinarcus aquaticus</name>
    <dbReference type="NCBI Taxonomy" id="2044504"/>
    <lineage>
        <taxon>Bacteria</taxon>
        <taxon>Pseudomonadati</taxon>
        <taxon>Campylobacterota</taxon>
        <taxon>Epsilonproteobacteria</taxon>
        <taxon>Campylobacterales</taxon>
        <taxon>Arcobacteraceae</taxon>
        <taxon>Candidatus Marinarcus</taxon>
    </lineage>
</organism>
<dbReference type="PANTHER" id="PTHR30258:SF29">
    <property type="entry name" value="MSHA PILUS ASSEMBLY ATPASE MSHE"/>
    <property type="match status" value="1"/>
</dbReference>
<evidence type="ECO:0000259" key="4">
    <source>
        <dbReference type="PROSITE" id="PS00662"/>
    </source>
</evidence>
<dbReference type="Gene3D" id="3.40.50.300">
    <property type="entry name" value="P-loop containing nucleotide triphosphate hydrolases"/>
    <property type="match status" value="1"/>
</dbReference>
<gene>
    <name evidence="5" type="ORF">CRV04_11075</name>
</gene>
<dbReference type="Proteomes" id="UP000290657">
    <property type="component" value="Unassembled WGS sequence"/>
</dbReference>
<dbReference type="CDD" id="cd01129">
    <property type="entry name" value="PulE-GspE-like"/>
    <property type="match status" value="1"/>
</dbReference>
<sequence>MSDINNTIIDYSLIAEFDVALLQQQQTVPLYKDDFLLCVAASKEANFEYIQTQCHLPLKIIEVDKSELIFILQSLPLKQKIYENALASVRQKESSTSYIQDFLEALIAFSIKKRSSDIHIETQEHGVSIRLRIDGLLQHFFLFEKEFYKVLGSVVKLIASLDITQKRLPQNGRFSKQVNGQTYDFRVSIMPTIQGESVVIRILDTNSVHQSLYTLGFEKQQLQHITKMIHAKQGLILVTGPTGSGKTTTLYSILETINSVDKKIMTIEDPIEYQIPRIQQIPVNHDINLGFAEILVDILRQDPDCIMVGEIRDKESLKIALRASLTGHLVLATLHANDAIATINRLLDLEAEAYILASTLKLVIAQRLVLKLCDDCKHSVKNKEYKAVGCETCNLTGFSGRTMLCEVLRIDEKVASMIIHKESSHTIHEYVKTQGYVPLFEQGMQKVQNGVTTLEELYKVTTL</sequence>
<keyword evidence="3" id="KW-0067">ATP-binding</keyword>
<evidence type="ECO:0000256" key="2">
    <source>
        <dbReference type="ARBA" id="ARBA00022741"/>
    </source>
</evidence>
<name>A0A4Q0XNL6_9BACT</name>
<keyword evidence="2" id="KW-0547">Nucleotide-binding</keyword>
<comment type="caution">
    <text evidence="5">The sequence shown here is derived from an EMBL/GenBank/DDBJ whole genome shotgun (WGS) entry which is preliminary data.</text>
</comment>
<proteinExistence type="inferred from homology"/>
<dbReference type="OrthoDB" id="9805147at2"/>
<dbReference type="GO" id="GO:0005886">
    <property type="term" value="C:plasma membrane"/>
    <property type="evidence" value="ECO:0007669"/>
    <property type="project" value="TreeGrafter"/>
</dbReference>
<protein>
    <submittedName>
        <fullName evidence="5">Transformation system protein</fullName>
    </submittedName>
</protein>
<dbReference type="GO" id="GO:0016887">
    <property type="term" value="F:ATP hydrolysis activity"/>
    <property type="evidence" value="ECO:0007669"/>
    <property type="project" value="TreeGrafter"/>
</dbReference>
<feature type="domain" description="Bacterial type II secretion system protein E" evidence="4">
    <location>
        <begin position="299"/>
        <end position="313"/>
    </location>
</feature>
<dbReference type="SUPFAM" id="SSF52540">
    <property type="entry name" value="P-loop containing nucleoside triphosphate hydrolases"/>
    <property type="match status" value="1"/>
</dbReference>
<dbReference type="AlphaFoldDB" id="A0A4Q0XNL6"/>
<dbReference type="PANTHER" id="PTHR30258">
    <property type="entry name" value="TYPE II SECRETION SYSTEM PROTEIN GSPE-RELATED"/>
    <property type="match status" value="1"/>
</dbReference>
<dbReference type="RefSeq" id="WP_128996918.1">
    <property type="nucleotide sequence ID" value="NZ_PDKN01000009.1"/>
</dbReference>